<evidence type="ECO:0000256" key="2">
    <source>
        <dbReference type="SAM" id="Coils"/>
    </source>
</evidence>
<evidence type="ECO:0000313" key="5">
    <source>
        <dbReference type="EMBL" id="TCO86371.1"/>
    </source>
</evidence>
<feature type="region of interest" description="Disordered" evidence="3">
    <location>
        <begin position="1023"/>
        <end position="1053"/>
    </location>
</feature>
<feature type="coiled-coil region" evidence="2">
    <location>
        <begin position="746"/>
        <end position="784"/>
    </location>
</feature>
<feature type="coiled-coil region" evidence="2">
    <location>
        <begin position="888"/>
        <end position="915"/>
    </location>
</feature>
<dbReference type="Proteomes" id="UP000295711">
    <property type="component" value="Unassembled WGS sequence"/>
</dbReference>
<dbReference type="RefSeq" id="WP_243115418.1">
    <property type="nucleotide sequence ID" value="NZ_JANKAQ010000005.1"/>
</dbReference>
<dbReference type="PANTHER" id="PTHR37813">
    <property type="entry name" value="FELS-2 PROPHAGE PROTEIN"/>
    <property type="match status" value="1"/>
</dbReference>
<reference evidence="5 6" key="1">
    <citation type="submission" date="2019-03" db="EMBL/GenBank/DDBJ databases">
        <title>Genomic Encyclopedia of Type Strains, Phase IV (KMG-IV): sequencing the most valuable type-strain genomes for metagenomic binning, comparative biology and taxonomic classification.</title>
        <authorList>
            <person name="Goeker M."/>
        </authorList>
    </citation>
    <scope>NUCLEOTIDE SEQUENCE [LARGE SCALE GENOMIC DNA]</scope>
    <source>
        <strain evidence="5 6">DSM 28559</strain>
    </source>
</reference>
<feature type="region of interest" description="Disordered" evidence="3">
    <location>
        <begin position="967"/>
        <end position="1003"/>
    </location>
</feature>
<gene>
    <name evidence="5" type="ORF">EV212_101156</name>
</gene>
<organism evidence="5 6">
    <name type="scientific">Frisingicoccus caecimuris</name>
    <dbReference type="NCBI Taxonomy" id="1796636"/>
    <lineage>
        <taxon>Bacteria</taxon>
        <taxon>Bacillati</taxon>
        <taxon>Bacillota</taxon>
        <taxon>Clostridia</taxon>
        <taxon>Lachnospirales</taxon>
        <taxon>Lachnospiraceae</taxon>
        <taxon>Frisingicoccus</taxon>
    </lineage>
</organism>
<evidence type="ECO:0000313" key="6">
    <source>
        <dbReference type="Proteomes" id="UP000295711"/>
    </source>
</evidence>
<dbReference type="PANTHER" id="PTHR37813:SF1">
    <property type="entry name" value="FELS-2 PROPHAGE PROTEIN"/>
    <property type="match status" value="1"/>
</dbReference>
<feature type="domain" description="Phage tail tape measure protein" evidence="4">
    <location>
        <begin position="84"/>
        <end position="281"/>
    </location>
</feature>
<comment type="caution">
    <text evidence="5">The sequence shown here is derived from an EMBL/GenBank/DDBJ whole genome shotgun (WGS) entry which is preliminary data.</text>
</comment>
<protein>
    <submittedName>
        <fullName evidence="5">TP901 family phage tail tape measure protein</fullName>
    </submittedName>
</protein>
<dbReference type="EMBL" id="SLXA01000001">
    <property type="protein sequence ID" value="TCO86371.1"/>
    <property type="molecule type" value="Genomic_DNA"/>
</dbReference>
<proteinExistence type="predicted"/>
<accession>A0A4R2LFE3</accession>
<dbReference type="Pfam" id="PF10145">
    <property type="entry name" value="PhageMin_Tail"/>
    <property type="match status" value="1"/>
</dbReference>
<evidence type="ECO:0000256" key="3">
    <source>
        <dbReference type="SAM" id="MobiDB-lite"/>
    </source>
</evidence>
<name>A0A4R2LFE3_9FIRM</name>
<keyword evidence="6" id="KW-1185">Reference proteome</keyword>
<keyword evidence="1" id="KW-1188">Viral release from host cell</keyword>
<keyword evidence="2" id="KW-0175">Coiled coil</keyword>
<feature type="coiled-coil region" evidence="2">
    <location>
        <begin position="813"/>
        <end position="840"/>
    </location>
</feature>
<dbReference type="NCBIfam" id="TIGR01760">
    <property type="entry name" value="tape_meas_TP901"/>
    <property type="match status" value="1"/>
</dbReference>
<sequence length="1305" mass="134824">MADGKVVIETGLDSSGIEKDISKLGSLASTGLKATTAAITVASGALTAFAGYSVKAGSSFETGMSEVEAISGATGEQIEELATKAKEMGATTKFSATESAAALKYMAMAGWSTEDMLGGLEGIMNLAAASGEDLASVSDIVTDALTAFGLQASDSSHFADVLAKAASNSNTNVGLMGATFQYVAPLAGALGYSIEDTAVAIGLMANAGIKGEKAGTALRTMFTRLSDPPADAAAAIDELGLSMTNADGTMRPLSDVMADLRTKFAGLSEEQKVQMASSLAGQEAMSGLLAIVNASDEDFEKLTLSINNASGAAEEMAGVMNDNLKGDITLLQSAVEGLGIQVYESVDVELREAVQAGIGYVDQLSEAFTDGGLKGAVKEAGTIFADMATEATKQAPKMIKSAIQFIKAFTKGISANKNEIWNAAVEISKALGDGLADMLPKSVQKPVKDAIDKMAKSLTSGGIKNAIGTTVTMFENLATTAGKIFVPAIELAVDILDILGEHAEIVVPLVAAGATAFGAYKIVGSITPLITAFDTALTMLTAAEAANAAQILAASGALSAKEVIVGVITGKITLATAATTAWNAALSILGGPLGLALTAVGVLTAGIIAYCATQEEATLETTAWVEENETLMESLSKTNESVQRSIEQRQQSYDGAMSEAGAIDILTQKLFELSDKENKSAEDKAAMAAIVDELNGKIPGLNLVIDEETGYLNMNKDAIVAVTEASKDMIMAKAAQESLVPIAQSIWEAEMNLAEAEQARNDAMEVLNEKQSAYNTVVAQYEKELLNSGSATSETEEALNKCRGEMEAAQSVVSELDTTIDECNQTLDDANAKYDFMQGKVAEYSATTNQAKVSIDEMGASEQLLAAVHSESADQIQQALATVSEGMLTATNANREQLTQQVSDLENNVAMMLAALQAGMPGVTQEMVDQCNQMVFAAKGELDQLAPTFQGAADTAGQAAVTTTAGHTPSYNAANKDFAENGKQGFDSADVPGHHEKAAGDAANAAIQETTAHWREEYAAGAGTGRNLNEGLDSQGVEGHFESTGGAAGSNLASSMNAQTGAANAAGSSIGDGANSGVDASEVDSHFSVIANLAVYEFIRAMAALKDLSRSTGQEIGDNSVNGLRIGSDGTYGLGIDFANGYANGIYGGLSAAVAAAASMAAQAIAAVQATQASASPSKKTRKLAHDFDDGYIGGILDKEDEVEAAAEQISETALGALDFTGIDASGLVKRMRDTVAAENHAIGESLSSEFVNKIYKNVELENNQELINYEKMASYIVAALIRAGVKVEVDGRDFGRLIGEIVGV</sequence>
<evidence type="ECO:0000259" key="4">
    <source>
        <dbReference type="Pfam" id="PF10145"/>
    </source>
</evidence>
<dbReference type="InterPro" id="IPR010090">
    <property type="entry name" value="Phage_tape_meas"/>
</dbReference>
<evidence type="ECO:0000256" key="1">
    <source>
        <dbReference type="ARBA" id="ARBA00022612"/>
    </source>
</evidence>